<reference evidence="7" key="1">
    <citation type="journal article" date="2022" name="Int. J. Mol. Sci.">
        <title>Draft Genome of Tanacetum Coccineum: Genomic Comparison of Closely Related Tanacetum-Family Plants.</title>
        <authorList>
            <person name="Yamashiro T."/>
            <person name="Shiraishi A."/>
            <person name="Nakayama K."/>
            <person name="Satake H."/>
        </authorList>
    </citation>
    <scope>NUCLEOTIDE SEQUENCE</scope>
</reference>
<dbReference type="Proteomes" id="UP001151760">
    <property type="component" value="Unassembled WGS sequence"/>
</dbReference>
<evidence type="ECO:0000256" key="3">
    <source>
        <dbReference type="ARBA" id="ARBA00022833"/>
    </source>
</evidence>
<keyword evidence="1" id="KW-0479">Metal-binding</keyword>
<dbReference type="Pfam" id="PF04434">
    <property type="entry name" value="SWIM"/>
    <property type="match status" value="1"/>
</dbReference>
<dbReference type="InterPro" id="IPR006564">
    <property type="entry name" value="Znf_PMZ"/>
</dbReference>
<evidence type="ECO:0000256" key="5">
    <source>
        <dbReference type="SAM" id="MobiDB-lite"/>
    </source>
</evidence>
<dbReference type="PANTHER" id="PTHR31973:SF189">
    <property type="entry name" value="TRANSPOSASE, MUDR, PLANT, MULE TRANSPOSASE DOMAIN PROTEIN-RELATED"/>
    <property type="match status" value="1"/>
</dbReference>
<keyword evidence="3" id="KW-0862">Zinc</keyword>
<protein>
    <submittedName>
        <fullName evidence="7">Calcium/proton exchanger</fullName>
    </submittedName>
</protein>
<evidence type="ECO:0000313" key="8">
    <source>
        <dbReference type="Proteomes" id="UP001151760"/>
    </source>
</evidence>
<evidence type="ECO:0000313" key="7">
    <source>
        <dbReference type="EMBL" id="GJS78556.1"/>
    </source>
</evidence>
<evidence type="ECO:0000256" key="1">
    <source>
        <dbReference type="ARBA" id="ARBA00022723"/>
    </source>
</evidence>
<proteinExistence type="predicted"/>
<evidence type="ECO:0000256" key="2">
    <source>
        <dbReference type="ARBA" id="ARBA00022771"/>
    </source>
</evidence>
<sequence>MVKGKLNKNQVLTVNLKHDGFFTLDPFEYLNGDEKQITYINFKGMSFDAFRDIIRHLVHAIVASLYYCKVGTSLRVDITALKNDAGVDDFVNLGYENKWVVYLYVEHNGYDVFDIRDQLENMVHNEDNESSDDEELSFVDFHTEADNNVDWKKMELVLGMRFEHPEQLKLCLANYGIANDYQFWYKRNDCRQLLVFCGRDVQTGRCDGYNTKKRKAQKQLFSTESDDIKPKDGARKRMVKVQISLHKQIASLHRPLPTTTGKSGEGCSESPKWTKSRVASDRDTFLPYLKMKSDIREKYLINVSIGQCKRAKQRALYNFEEGLKEHYGRLWEYRQAVFDPNPRSTCRIDDEVTSSGNNYFRRIYVCFKGVKDGWLAGCRKVIELDGCFPKHTCRGELLVAMGRDSNNQMRIGNWIDWFIRWICPNFERNGNCGSFNMAILVQRTKPIITILKDIILYLMQILVSINRIARTYKDIITPSIRKRIELLKEEQRFWIVIPSGFQELEVRKGHGAYGMNIQLRTCMCRMWQLIGIPCIHLVTTYCHMNRDHVEGVDHWYSNKDGLRLTSLASGLCLEVQCGKE</sequence>
<dbReference type="InterPro" id="IPR058594">
    <property type="entry name" value="PB1-like_dom_pln"/>
</dbReference>
<evidence type="ECO:0000256" key="4">
    <source>
        <dbReference type="PROSITE-ProRule" id="PRU00325"/>
    </source>
</evidence>
<dbReference type="SMART" id="SM00575">
    <property type="entry name" value="ZnF_PMZ"/>
    <property type="match status" value="1"/>
</dbReference>
<dbReference type="PANTHER" id="PTHR31973">
    <property type="entry name" value="POLYPROTEIN, PUTATIVE-RELATED"/>
    <property type="match status" value="1"/>
</dbReference>
<organism evidence="7 8">
    <name type="scientific">Tanacetum coccineum</name>
    <dbReference type="NCBI Taxonomy" id="301880"/>
    <lineage>
        <taxon>Eukaryota</taxon>
        <taxon>Viridiplantae</taxon>
        <taxon>Streptophyta</taxon>
        <taxon>Embryophyta</taxon>
        <taxon>Tracheophyta</taxon>
        <taxon>Spermatophyta</taxon>
        <taxon>Magnoliopsida</taxon>
        <taxon>eudicotyledons</taxon>
        <taxon>Gunneridae</taxon>
        <taxon>Pentapetalae</taxon>
        <taxon>asterids</taxon>
        <taxon>campanulids</taxon>
        <taxon>Asterales</taxon>
        <taxon>Asteraceae</taxon>
        <taxon>Asteroideae</taxon>
        <taxon>Anthemideae</taxon>
        <taxon>Anthemidinae</taxon>
        <taxon>Tanacetum</taxon>
    </lineage>
</organism>
<dbReference type="EMBL" id="BQNB010010533">
    <property type="protein sequence ID" value="GJS78556.1"/>
    <property type="molecule type" value="Genomic_DNA"/>
</dbReference>
<reference evidence="7" key="2">
    <citation type="submission" date="2022-01" db="EMBL/GenBank/DDBJ databases">
        <authorList>
            <person name="Yamashiro T."/>
            <person name="Shiraishi A."/>
            <person name="Satake H."/>
            <person name="Nakayama K."/>
        </authorList>
    </citation>
    <scope>NUCLEOTIDE SEQUENCE</scope>
</reference>
<keyword evidence="8" id="KW-1185">Reference proteome</keyword>
<dbReference type="InterPro" id="IPR007527">
    <property type="entry name" value="Znf_SWIM"/>
</dbReference>
<keyword evidence="2 4" id="KW-0863">Zinc-finger</keyword>
<feature type="domain" description="SWIM-type" evidence="6">
    <location>
        <begin position="513"/>
        <end position="545"/>
    </location>
</feature>
<feature type="region of interest" description="Disordered" evidence="5">
    <location>
        <begin position="255"/>
        <end position="275"/>
    </location>
</feature>
<comment type="caution">
    <text evidence="7">The sequence shown here is derived from an EMBL/GenBank/DDBJ whole genome shotgun (WGS) entry which is preliminary data.</text>
</comment>
<name>A0ABQ4YNH2_9ASTR</name>
<evidence type="ECO:0000259" key="6">
    <source>
        <dbReference type="PROSITE" id="PS50966"/>
    </source>
</evidence>
<dbReference type="Pfam" id="PF26130">
    <property type="entry name" value="PB1-like"/>
    <property type="match status" value="1"/>
</dbReference>
<gene>
    <name evidence="7" type="ORF">Tco_0728437</name>
</gene>
<dbReference type="PROSITE" id="PS50966">
    <property type="entry name" value="ZF_SWIM"/>
    <property type="match status" value="1"/>
</dbReference>
<accession>A0ABQ4YNH2</accession>